<dbReference type="GO" id="GO:0005886">
    <property type="term" value="C:plasma membrane"/>
    <property type="evidence" value="ECO:0007669"/>
    <property type="project" value="UniProtKB-SubCell"/>
</dbReference>
<proteinExistence type="inferred from homology"/>
<evidence type="ECO:0000313" key="14">
    <source>
        <dbReference type="Proteomes" id="UP000636938"/>
    </source>
</evidence>
<organism evidence="13 14">
    <name type="scientific">Stenotrophomonas lacuserhaii</name>
    <dbReference type="NCBI Taxonomy" id="2760084"/>
    <lineage>
        <taxon>Bacteria</taxon>
        <taxon>Pseudomonadati</taxon>
        <taxon>Pseudomonadota</taxon>
        <taxon>Gammaproteobacteria</taxon>
        <taxon>Lysobacterales</taxon>
        <taxon>Lysobacteraceae</taxon>
        <taxon>Stenotrophomonas</taxon>
    </lineage>
</organism>
<dbReference type="GO" id="GO:0015627">
    <property type="term" value="C:type II protein secretion system complex"/>
    <property type="evidence" value="ECO:0007669"/>
    <property type="project" value="InterPro"/>
</dbReference>
<evidence type="ECO:0000256" key="4">
    <source>
        <dbReference type="ARBA" id="ARBA00022481"/>
    </source>
</evidence>
<name>A0A8X8FL46_9GAMM</name>
<dbReference type="InterPro" id="IPR045584">
    <property type="entry name" value="Pilin-like"/>
</dbReference>
<keyword evidence="5" id="KW-0997">Cell inner membrane</keyword>
<comment type="caution">
    <text evidence="13">The sequence shown here is derived from an EMBL/GenBank/DDBJ whole genome shotgun (WGS) entry which is preliminary data.</text>
</comment>
<evidence type="ECO:0000256" key="6">
    <source>
        <dbReference type="ARBA" id="ARBA00022692"/>
    </source>
</evidence>
<evidence type="ECO:0000256" key="2">
    <source>
        <dbReference type="ARBA" id="ARBA00021549"/>
    </source>
</evidence>
<dbReference type="GO" id="GO:0015628">
    <property type="term" value="P:protein secretion by the type II secretion system"/>
    <property type="evidence" value="ECO:0007669"/>
    <property type="project" value="InterPro"/>
</dbReference>
<dbReference type="PROSITE" id="PS00409">
    <property type="entry name" value="PROKAR_NTER_METHYL"/>
    <property type="match status" value="1"/>
</dbReference>
<evidence type="ECO:0000256" key="8">
    <source>
        <dbReference type="ARBA" id="ARBA00023136"/>
    </source>
</evidence>
<dbReference type="Proteomes" id="UP000636938">
    <property type="component" value="Unassembled WGS sequence"/>
</dbReference>
<evidence type="ECO:0000313" key="13">
    <source>
        <dbReference type="EMBL" id="MBD7953893.1"/>
    </source>
</evidence>
<dbReference type="NCBIfam" id="TIGR02532">
    <property type="entry name" value="IV_pilin_GFxxxE"/>
    <property type="match status" value="1"/>
</dbReference>
<evidence type="ECO:0000256" key="3">
    <source>
        <dbReference type="ARBA" id="ARBA00022475"/>
    </source>
</evidence>
<dbReference type="EMBL" id="JACSQS010000005">
    <property type="protein sequence ID" value="MBD7953893.1"/>
    <property type="molecule type" value="Genomic_DNA"/>
</dbReference>
<keyword evidence="7 11" id="KW-1133">Transmembrane helix</keyword>
<dbReference type="Gene3D" id="3.55.40.10">
    <property type="entry name" value="minor pseudopilin epsh domain"/>
    <property type="match status" value="1"/>
</dbReference>
<keyword evidence="8 11" id="KW-0472">Membrane</keyword>
<accession>A0A8X8FL46</accession>
<dbReference type="InterPro" id="IPR012902">
    <property type="entry name" value="N_methyl_site"/>
</dbReference>
<keyword evidence="4" id="KW-0488">Methylation</keyword>
<dbReference type="InterPro" id="IPR022346">
    <property type="entry name" value="T2SS_GspH"/>
</dbReference>
<evidence type="ECO:0000256" key="10">
    <source>
        <dbReference type="ARBA" id="ARBA00030775"/>
    </source>
</evidence>
<feature type="transmembrane region" description="Helical" evidence="11">
    <location>
        <begin position="12"/>
        <end position="32"/>
    </location>
</feature>
<dbReference type="RefSeq" id="WP_191769981.1">
    <property type="nucleotide sequence ID" value="NZ_JACSQS010000005.1"/>
</dbReference>
<evidence type="ECO:0000256" key="11">
    <source>
        <dbReference type="SAM" id="Phobius"/>
    </source>
</evidence>
<evidence type="ECO:0000259" key="12">
    <source>
        <dbReference type="Pfam" id="PF12019"/>
    </source>
</evidence>
<dbReference type="Pfam" id="PF07963">
    <property type="entry name" value="N_methyl"/>
    <property type="match status" value="1"/>
</dbReference>
<evidence type="ECO:0000256" key="9">
    <source>
        <dbReference type="ARBA" id="ARBA00025772"/>
    </source>
</evidence>
<evidence type="ECO:0000256" key="5">
    <source>
        <dbReference type="ARBA" id="ARBA00022519"/>
    </source>
</evidence>
<feature type="domain" description="General secretion pathway GspH" evidence="12">
    <location>
        <begin position="46"/>
        <end position="162"/>
    </location>
</feature>
<protein>
    <recommendedName>
        <fullName evidence="2">Type II secretion system protein H</fullName>
    </recommendedName>
    <alternativeName>
        <fullName evidence="10">General secretion pathway protein H</fullName>
    </alternativeName>
</protein>
<comment type="subcellular location">
    <subcellularLocation>
        <location evidence="1">Cell inner membrane</location>
        <topology evidence="1">Single-pass membrane protein</topology>
    </subcellularLocation>
</comment>
<comment type="similarity">
    <text evidence="9">Belongs to the GSP H family.</text>
</comment>
<gene>
    <name evidence="13" type="ORF">H9654_06690</name>
</gene>
<dbReference type="AlphaFoldDB" id="A0A8X8FL46"/>
<evidence type="ECO:0000256" key="7">
    <source>
        <dbReference type="ARBA" id="ARBA00022989"/>
    </source>
</evidence>
<keyword evidence="6 11" id="KW-0812">Transmembrane</keyword>
<dbReference type="SUPFAM" id="SSF54523">
    <property type="entry name" value="Pili subunits"/>
    <property type="match status" value="1"/>
</dbReference>
<keyword evidence="14" id="KW-1185">Reference proteome</keyword>
<reference evidence="13 14" key="1">
    <citation type="submission" date="2020-08" db="EMBL/GenBank/DDBJ databases">
        <title>A Genomic Blueprint of the Chicken Gut Microbiome.</title>
        <authorList>
            <person name="Gilroy R."/>
            <person name="Ravi A."/>
            <person name="Getino M."/>
            <person name="Pursley I."/>
            <person name="Horton D.L."/>
            <person name="Alikhan N.-F."/>
            <person name="Baker D."/>
            <person name="Gharbi K."/>
            <person name="Hall N."/>
            <person name="Watson M."/>
            <person name="Adriaenssens E.M."/>
            <person name="Foster-Nyarko E."/>
            <person name="Jarju S."/>
            <person name="Secka A."/>
            <person name="Antonio M."/>
            <person name="Oren A."/>
            <person name="Chaudhuri R."/>
            <person name="La Ragione R.M."/>
            <person name="Hildebrand F."/>
            <person name="Pallen M.J."/>
        </authorList>
    </citation>
    <scope>NUCLEOTIDE SEQUENCE [LARGE SCALE GENOMIC DNA]</scope>
    <source>
        <strain evidence="13 14">Sa5BUN4</strain>
    </source>
</reference>
<keyword evidence="3" id="KW-1003">Cell membrane</keyword>
<dbReference type="Pfam" id="PF12019">
    <property type="entry name" value="GspH"/>
    <property type="match status" value="1"/>
</dbReference>
<sequence>MSLRLSKGFTLLELMVTVAVLAILSTIAFPSFQSTIRSNRVAATGNEMTALLSLARSEAVRNKRGGGVCGSATGTSCDNNWSRGMLAWADVNGDGTYQAGETVLRYIPIKTDSLTAGGPSTAVIAFDNRGRRRAAAAQSLTLQPTECGGEALRRRLDINAAGQINSTKGACQ</sequence>
<evidence type="ECO:0000256" key="1">
    <source>
        <dbReference type="ARBA" id="ARBA00004377"/>
    </source>
</evidence>